<evidence type="ECO:0000313" key="3">
    <source>
        <dbReference type="Proteomes" id="UP001189429"/>
    </source>
</evidence>
<proteinExistence type="predicted"/>
<dbReference type="EMBL" id="CAUYUJ010005781">
    <property type="protein sequence ID" value="CAK0814942.1"/>
    <property type="molecule type" value="Genomic_DNA"/>
</dbReference>
<evidence type="ECO:0000256" key="1">
    <source>
        <dbReference type="SAM" id="MobiDB-lite"/>
    </source>
</evidence>
<protein>
    <submittedName>
        <fullName evidence="2">Uncharacterized protein</fullName>
    </submittedName>
</protein>
<comment type="caution">
    <text evidence="2">The sequence shown here is derived from an EMBL/GenBank/DDBJ whole genome shotgun (WGS) entry which is preliminary data.</text>
</comment>
<reference evidence="2" key="1">
    <citation type="submission" date="2023-10" db="EMBL/GenBank/DDBJ databases">
        <authorList>
            <person name="Chen Y."/>
            <person name="Shah S."/>
            <person name="Dougan E. K."/>
            <person name="Thang M."/>
            <person name="Chan C."/>
        </authorList>
    </citation>
    <scope>NUCLEOTIDE SEQUENCE [LARGE SCALE GENOMIC DNA]</scope>
</reference>
<name>A0ABN9R906_9DINO</name>
<evidence type="ECO:0000313" key="2">
    <source>
        <dbReference type="EMBL" id="CAK0814942.1"/>
    </source>
</evidence>
<organism evidence="2 3">
    <name type="scientific">Prorocentrum cordatum</name>
    <dbReference type="NCBI Taxonomy" id="2364126"/>
    <lineage>
        <taxon>Eukaryota</taxon>
        <taxon>Sar</taxon>
        <taxon>Alveolata</taxon>
        <taxon>Dinophyceae</taxon>
        <taxon>Prorocentrales</taxon>
        <taxon>Prorocentraceae</taxon>
        <taxon>Prorocentrum</taxon>
    </lineage>
</organism>
<dbReference type="Proteomes" id="UP001189429">
    <property type="component" value="Unassembled WGS sequence"/>
</dbReference>
<sequence length="128" mass="12770">MGAHRGRVCVCGRVPAQAFSVQQHGSSAPPPAAATDGMVFGVIARAVIKGALKASTRGAGPSGKALVHTVQHGSRKAAREAAQQAGKGKPIHHSSGSGGGGHFHAVDKAGNKITSGSQGGVHHNYGKK</sequence>
<feature type="region of interest" description="Disordered" evidence="1">
    <location>
        <begin position="54"/>
        <end position="128"/>
    </location>
</feature>
<keyword evidence="3" id="KW-1185">Reference proteome</keyword>
<gene>
    <name evidence="2" type="ORF">PCOR1329_LOCUS18421</name>
</gene>
<accession>A0ABN9R906</accession>